<dbReference type="EMBL" id="LGTC01000001">
    <property type="protein sequence ID" value="KNY30241.1"/>
    <property type="molecule type" value="Genomic_DNA"/>
</dbReference>
<dbReference type="RefSeq" id="WP_050753040.1">
    <property type="nucleotide sequence ID" value="NZ_LGTC01000001.1"/>
</dbReference>
<protein>
    <submittedName>
        <fullName evidence="2">Uncharacterized protein</fullName>
    </submittedName>
</protein>
<dbReference type="NCBIfam" id="NF047593">
    <property type="entry name" value="IS66_ISAeme5_TnpA"/>
    <property type="match status" value="1"/>
</dbReference>
<name>A0A0L6JNZ5_9FIRM</name>
<dbReference type="EMBL" id="LGTC01000001">
    <property type="protein sequence ID" value="KNY25383.1"/>
    <property type="molecule type" value="Genomic_DNA"/>
</dbReference>
<dbReference type="EMBL" id="LGTC01000001">
    <property type="protein sequence ID" value="KNY27561.1"/>
    <property type="molecule type" value="Genomic_DNA"/>
</dbReference>
<gene>
    <name evidence="1" type="ORF">Bccel_0643</name>
    <name evidence="2" type="ORF">Bccel_2832</name>
    <name evidence="3" type="ORF">Bccel_5518</name>
</gene>
<sequence length="117" mass="13603">MNTQKVAEEYRLSQWAQVIQAQQESGQSIKDFCESTGIRKNKYFYWQKKLRSEACTELAKAEESRNIVPSGWMQLESKQMQDIKESLDIEINGFHITFTSETNTELLKKACCTLRSL</sequence>
<evidence type="ECO:0000313" key="1">
    <source>
        <dbReference type="EMBL" id="KNY25383.1"/>
    </source>
</evidence>
<dbReference type="STRING" id="398512.Bccel_0643"/>
<accession>A0A0L6JNZ5</accession>
<proteinExistence type="predicted"/>
<evidence type="ECO:0000313" key="4">
    <source>
        <dbReference type="Proteomes" id="UP000036923"/>
    </source>
</evidence>
<evidence type="ECO:0000313" key="3">
    <source>
        <dbReference type="EMBL" id="KNY30241.1"/>
    </source>
</evidence>
<dbReference type="eggNOG" id="COG2963">
    <property type="taxonomic scope" value="Bacteria"/>
</dbReference>
<organism evidence="2 4">
    <name type="scientific">Pseudobacteroides cellulosolvens ATCC 35603 = DSM 2933</name>
    <dbReference type="NCBI Taxonomy" id="398512"/>
    <lineage>
        <taxon>Bacteria</taxon>
        <taxon>Bacillati</taxon>
        <taxon>Bacillota</taxon>
        <taxon>Clostridia</taxon>
        <taxon>Eubacteriales</taxon>
        <taxon>Oscillospiraceae</taxon>
        <taxon>Pseudobacteroides</taxon>
    </lineage>
</organism>
<dbReference type="AlphaFoldDB" id="A0A0L6JNZ5"/>
<comment type="caution">
    <text evidence="2">The sequence shown here is derived from an EMBL/GenBank/DDBJ whole genome shotgun (WGS) entry which is preliminary data.</text>
</comment>
<evidence type="ECO:0000313" key="2">
    <source>
        <dbReference type="EMBL" id="KNY27561.1"/>
    </source>
</evidence>
<dbReference type="Proteomes" id="UP000036923">
    <property type="component" value="Unassembled WGS sequence"/>
</dbReference>
<reference evidence="2" key="1">
    <citation type="submission" date="2015-07" db="EMBL/GenBank/DDBJ databases">
        <title>MeaNS - Measles Nucleotide Surveillance Program.</title>
        <authorList>
            <person name="Tran T."/>
            <person name="Druce J."/>
        </authorList>
    </citation>
    <scope>NUCLEOTIDE SEQUENCE</scope>
    <source>
        <strain evidence="2">DSM 2933</strain>
    </source>
</reference>
<reference evidence="4" key="2">
    <citation type="submission" date="2015-07" db="EMBL/GenBank/DDBJ databases">
        <title>Near-Complete Genome Sequence of the Cellulolytic Bacterium Bacteroides (Pseudobacteroides) cellulosolvens ATCC 35603.</title>
        <authorList>
            <person name="Dassa B."/>
            <person name="Utturkar S.M."/>
            <person name="Klingeman D.M."/>
            <person name="Hurt R.A."/>
            <person name="Keller M."/>
            <person name="Xu J."/>
            <person name="Reddy Y.H.K."/>
            <person name="Borovok I."/>
            <person name="Grinberg I.R."/>
            <person name="Lamed R."/>
            <person name="Zhivin O."/>
            <person name="Bayer E.A."/>
            <person name="Brown S.D."/>
        </authorList>
    </citation>
    <scope>NUCLEOTIDE SEQUENCE [LARGE SCALE GENOMIC DNA]</scope>
    <source>
        <strain evidence="4">DSM 2933</strain>
    </source>
</reference>
<keyword evidence="4" id="KW-1185">Reference proteome</keyword>